<proteinExistence type="predicted"/>
<name>A0A397ZKJ1_BRACM</name>
<feature type="compositionally biased region" description="Basic residues" evidence="1">
    <location>
        <begin position="672"/>
        <end position="686"/>
    </location>
</feature>
<dbReference type="PANTHER" id="PTHR31286">
    <property type="entry name" value="GLYCINE-RICH CELL WALL STRUCTURAL PROTEIN 1.8-LIKE"/>
    <property type="match status" value="1"/>
</dbReference>
<sequence>MRRSYGNWERGESPRPVRRRVEKVKEDEIIPIPEFDFSDLIEKYKLTLVGRMFHIDGRSVDALIKHMPKRHIWDVEGKVRGTNLENNKFQFDFDSEQDLQKVLQRRPCHFNKWSFSLEKWIPTIQEDFPNSMLFWVVISGVPNHYKKDETFRNIGKALGLVDTVDVDGGRVRVFVNADEPLQFERRAGFANGDVIKVTLKYEDLHRHCFTCKRISHEEGTCPELTEIQREKNRVARIEQKELEEIATREAFSIPSRYESSRVPEPDRYSLEDGRYGRGQNRDFRRPIMTGRDRISHDLRERITEQRESLSKNVWKRLEKPDTTLYPRDRERHHPYQRPKSYDSRTRDGDKSRYETYSRQSTWYSNDRRNQNGLNHDSQSVSRSSPKRRASLDSQRTISAAYVTNRSGYGSRGQNHRSPQKLAQEWRPVRQGINEGKKNDENQTMLGETEEDRRRSLKGKMIAQDPPAGPPRPIPDRGTLTIREPSSNMQQQMQGGGEKEKQTPTKNREEENKQSSERLGSGNTQTNIEGGIDDPDSLENVPEDDGVLDDEAFEKMMELYTEPEAFADDEEMQNVDEVDDLMEEEREMERARVEKEKRAETEKEKSKGLMVKKIKDFGMAGNSHQKNDPVAVRNKLDGDGKKIGVDVDQNENGKKKKVPRSPEIKGTAASKKLATRGRSSPRSKATRQSRLQVSRVSSKVPRTEVFPSAVKGRNPSVSGSVVSQKPPSTRI</sequence>
<feature type="compositionally biased region" description="Polar residues" evidence="1">
    <location>
        <begin position="516"/>
        <end position="527"/>
    </location>
</feature>
<evidence type="ECO:0000313" key="4">
    <source>
        <dbReference type="EMBL" id="RID66159.1"/>
    </source>
</evidence>
<feature type="region of interest" description="Disordered" evidence="1">
    <location>
        <begin position="324"/>
        <end position="551"/>
    </location>
</feature>
<feature type="domain" description="Zinc knuckle CX2CX4HX4C" evidence="3">
    <location>
        <begin position="178"/>
        <end position="222"/>
    </location>
</feature>
<dbReference type="InterPro" id="IPR025836">
    <property type="entry name" value="Zn_knuckle_CX2CX4HX4C"/>
</dbReference>
<feature type="compositionally biased region" description="Basic and acidic residues" evidence="1">
    <location>
        <begin position="258"/>
        <end position="289"/>
    </location>
</feature>
<dbReference type="Pfam" id="PF14111">
    <property type="entry name" value="DUF4283"/>
    <property type="match status" value="1"/>
</dbReference>
<evidence type="ECO:0008006" key="6">
    <source>
        <dbReference type="Google" id="ProtNLM"/>
    </source>
</evidence>
<feature type="compositionally biased region" description="Basic and acidic residues" evidence="1">
    <location>
        <begin position="633"/>
        <end position="644"/>
    </location>
</feature>
<feature type="compositionally biased region" description="Low complexity" evidence="1">
    <location>
        <begin position="687"/>
        <end position="697"/>
    </location>
</feature>
<evidence type="ECO:0000259" key="2">
    <source>
        <dbReference type="Pfam" id="PF14111"/>
    </source>
</evidence>
<feature type="domain" description="DUF4283" evidence="2">
    <location>
        <begin position="42"/>
        <end position="124"/>
    </location>
</feature>
<evidence type="ECO:0000313" key="5">
    <source>
        <dbReference type="Proteomes" id="UP000264353"/>
    </source>
</evidence>
<reference evidence="4 5" key="1">
    <citation type="submission" date="2018-06" db="EMBL/GenBank/DDBJ databases">
        <title>WGS assembly of Brassica rapa FPsc.</title>
        <authorList>
            <person name="Bowman J."/>
            <person name="Kohchi T."/>
            <person name="Yamato K."/>
            <person name="Jenkins J."/>
            <person name="Shu S."/>
            <person name="Ishizaki K."/>
            <person name="Yamaoka S."/>
            <person name="Nishihama R."/>
            <person name="Nakamura Y."/>
            <person name="Berger F."/>
            <person name="Adam C."/>
            <person name="Aki S."/>
            <person name="Althoff F."/>
            <person name="Araki T."/>
            <person name="Arteaga-Vazquez M."/>
            <person name="Balasubrmanian S."/>
            <person name="Bauer D."/>
            <person name="Boehm C."/>
            <person name="Briginshaw L."/>
            <person name="Caballero-Perez J."/>
            <person name="Catarino B."/>
            <person name="Chen F."/>
            <person name="Chiyoda S."/>
            <person name="Chovatia M."/>
            <person name="Davies K."/>
            <person name="Delmans M."/>
            <person name="Demura T."/>
            <person name="Dierschke T."/>
            <person name="Dolan L."/>
            <person name="Dorantes-Acosta A."/>
            <person name="Eklund D."/>
            <person name="Florent S."/>
            <person name="Flores-Sandoval E."/>
            <person name="Fujiyama A."/>
            <person name="Fukuzawa H."/>
            <person name="Galik B."/>
            <person name="Grimanelli D."/>
            <person name="Grimwood J."/>
            <person name="Grossniklaus U."/>
            <person name="Hamada T."/>
            <person name="Haseloff J."/>
            <person name="Hetherington A."/>
            <person name="Higo A."/>
            <person name="Hirakawa Y."/>
            <person name="Hundley H."/>
            <person name="Ikeda Y."/>
            <person name="Inoue K."/>
            <person name="Inoue S."/>
            <person name="Ishida S."/>
            <person name="Jia Q."/>
            <person name="Kakita M."/>
            <person name="Kanazawa T."/>
            <person name="Kawai Y."/>
            <person name="Kawashima T."/>
            <person name="Kennedy M."/>
            <person name="Kinose K."/>
            <person name="Kinoshita T."/>
            <person name="Kohara Y."/>
            <person name="Koide E."/>
            <person name="Komatsu K."/>
            <person name="Kopischke S."/>
            <person name="Kubo M."/>
            <person name="Kyozuka J."/>
            <person name="Lagercrantz U."/>
            <person name="Lin S."/>
            <person name="Lindquist E."/>
            <person name="Lipzen A."/>
            <person name="Lu C."/>
            <person name="Luna E."/>
            <person name="Martienssen R."/>
            <person name="Minamino N."/>
            <person name="Mizutani M."/>
            <person name="Mizutani M."/>
            <person name="Mochizuki N."/>
            <person name="Monte I."/>
            <person name="Mosher R."/>
            <person name="Nagasaki H."/>
            <person name="Nakagami H."/>
            <person name="Naramoto S."/>
            <person name="Nishitani K."/>
            <person name="Ohtani M."/>
            <person name="Okamoto T."/>
            <person name="Okumura M."/>
            <person name="Phillips J."/>
            <person name="Pollak B."/>
            <person name="Reinders A."/>
            <person name="Roevekamp M."/>
            <person name="Sano R."/>
            <person name="Sawa S."/>
            <person name="Schmid M."/>
            <person name="Shirakawa M."/>
            <person name="Solano R."/>
            <person name="Spunde A."/>
            <person name="Suetsugu N."/>
            <person name="Sugano S."/>
            <person name="Sugiyama A."/>
            <person name="Sun R."/>
            <person name="Suzuki Y."/>
            <person name="Takenaka M."/>
            <person name="Takezawa D."/>
            <person name="Tomogane H."/>
            <person name="Tsuzuki M."/>
            <person name="Ueda T."/>
            <person name="Umeda M."/>
            <person name="Ward J."/>
            <person name="Watanabe Y."/>
            <person name="Yazaki K."/>
            <person name="Yokoyama R."/>
            <person name="Yoshitake Y."/>
            <person name="Yotsui I."/>
            <person name="Zachgo S."/>
            <person name="Schmutz J."/>
        </authorList>
    </citation>
    <scope>NUCLEOTIDE SEQUENCE [LARGE SCALE GENOMIC DNA]</scope>
    <source>
        <strain evidence="5">cv. B-3</strain>
    </source>
</reference>
<feature type="region of interest" description="Disordered" evidence="1">
    <location>
        <begin position="582"/>
        <end position="730"/>
    </location>
</feature>
<accession>A0A397ZKJ1</accession>
<feature type="compositionally biased region" description="Polar residues" evidence="1">
    <location>
        <begin position="356"/>
        <end position="383"/>
    </location>
</feature>
<feature type="compositionally biased region" description="Polar residues" evidence="1">
    <location>
        <begin position="391"/>
        <end position="412"/>
    </location>
</feature>
<dbReference type="Proteomes" id="UP000264353">
    <property type="component" value="Chromosome A4"/>
</dbReference>
<organism evidence="4 5">
    <name type="scientific">Brassica campestris</name>
    <name type="common">Field mustard</name>
    <dbReference type="NCBI Taxonomy" id="3711"/>
    <lineage>
        <taxon>Eukaryota</taxon>
        <taxon>Viridiplantae</taxon>
        <taxon>Streptophyta</taxon>
        <taxon>Embryophyta</taxon>
        <taxon>Tracheophyta</taxon>
        <taxon>Spermatophyta</taxon>
        <taxon>Magnoliopsida</taxon>
        <taxon>eudicotyledons</taxon>
        <taxon>Gunneridae</taxon>
        <taxon>Pentapetalae</taxon>
        <taxon>rosids</taxon>
        <taxon>malvids</taxon>
        <taxon>Brassicales</taxon>
        <taxon>Brassicaceae</taxon>
        <taxon>Brassiceae</taxon>
        <taxon>Brassica</taxon>
    </lineage>
</organism>
<dbReference type="InterPro" id="IPR040256">
    <property type="entry name" value="At4g02000-like"/>
</dbReference>
<protein>
    <recommendedName>
        <fullName evidence="6">DUF4283 domain-containing protein</fullName>
    </recommendedName>
</protein>
<dbReference type="EMBL" id="CM010631">
    <property type="protein sequence ID" value="RID66159.1"/>
    <property type="molecule type" value="Genomic_DNA"/>
</dbReference>
<evidence type="ECO:0000259" key="3">
    <source>
        <dbReference type="Pfam" id="PF14392"/>
    </source>
</evidence>
<dbReference type="AlphaFoldDB" id="A0A397ZKJ1"/>
<feature type="compositionally biased region" description="Basic and acidic residues" evidence="1">
    <location>
        <begin position="496"/>
        <end position="515"/>
    </location>
</feature>
<dbReference type="PANTHER" id="PTHR31286:SF182">
    <property type="entry name" value="ZINC KNUCKLE CX2CX4HX4C DOMAIN-CONTAINING PROTEIN"/>
    <property type="match status" value="1"/>
</dbReference>
<dbReference type="InterPro" id="IPR025558">
    <property type="entry name" value="DUF4283"/>
</dbReference>
<gene>
    <name evidence="4" type="ORF">BRARA_D01319</name>
</gene>
<feature type="compositionally biased region" description="Polar residues" evidence="1">
    <location>
        <begin position="714"/>
        <end position="730"/>
    </location>
</feature>
<feature type="compositionally biased region" description="Acidic residues" evidence="1">
    <location>
        <begin position="530"/>
        <end position="551"/>
    </location>
</feature>
<feature type="compositionally biased region" description="Basic and acidic residues" evidence="1">
    <location>
        <begin position="324"/>
        <end position="355"/>
    </location>
</feature>
<feature type="compositionally biased region" description="Basic and acidic residues" evidence="1">
    <location>
        <begin position="586"/>
        <end position="606"/>
    </location>
</feature>
<dbReference type="Pfam" id="PF14392">
    <property type="entry name" value="zf-CCHC_4"/>
    <property type="match status" value="1"/>
</dbReference>
<evidence type="ECO:0000256" key="1">
    <source>
        <dbReference type="SAM" id="MobiDB-lite"/>
    </source>
</evidence>
<feature type="region of interest" description="Disordered" evidence="1">
    <location>
        <begin position="255"/>
        <end position="289"/>
    </location>
</feature>